<evidence type="ECO:0000313" key="3">
    <source>
        <dbReference type="EMBL" id="MDG0817516.1"/>
    </source>
</evidence>
<evidence type="ECO:0000256" key="1">
    <source>
        <dbReference type="SAM" id="SignalP"/>
    </source>
</evidence>
<gene>
    <name evidence="3" type="ORF">NWE73_14135</name>
</gene>
<dbReference type="InterPro" id="IPR036465">
    <property type="entry name" value="vWFA_dom_sf"/>
</dbReference>
<dbReference type="RefSeq" id="WP_277578988.1">
    <property type="nucleotide sequence ID" value="NZ_JANRMI010000004.1"/>
</dbReference>
<keyword evidence="4" id="KW-1185">Reference proteome</keyword>
<dbReference type="PROSITE" id="PS51257">
    <property type="entry name" value="PROKAR_LIPOPROTEIN"/>
    <property type="match status" value="1"/>
</dbReference>
<dbReference type="Gene3D" id="3.40.50.410">
    <property type="entry name" value="von Willebrand factor, type A domain"/>
    <property type="match status" value="1"/>
</dbReference>
<comment type="caution">
    <text evidence="3">The sequence shown here is derived from an EMBL/GenBank/DDBJ whole genome shotgun (WGS) entry which is preliminary data.</text>
</comment>
<organism evidence="3 4">
    <name type="scientific">Bdellovibrio svalbardensis</name>
    <dbReference type="NCBI Taxonomy" id="2972972"/>
    <lineage>
        <taxon>Bacteria</taxon>
        <taxon>Pseudomonadati</taxon>
        <taxon>Bdellovibrionota</taxon>
        <taxon>Bdellovibrionia</taxon>
        <taxon>Bdellovibrionales</taxon>
        <taxon>Pseudobdellovibrionaceae</taxon>
        <taxon>Bdellovibrio</taxon>
    </lineage>
</organism>
<feature type="chain" id="PRO_5046862729" evidence="1">
    <location>
        <begin position="20"/>
        <end position="425"/>
    </location>
</feature>
<dbReference type="Proteomes" id="UP001152321">
    <property type="component" value="Unassembled WGS sequence"/>
</dbReference>
<dbReference type="InterPro" id="IPR002035">
    <property type="entry name" value="VWF_A"/>
</dbReference>
<keyword evidence="1" id="KW-0732">Signal</keyword>
<accession>A0ABT6DNU7</accession>
<feature type="domain" description="VWFA" evidence="2">
    <location>
        <begin position="71"/>
        <end position="251"/>
    </location>
</feature>
<proteinExistence type="predicted"/>
<evidence type="ECO:0000313" key="4">
    <source>
        <dbReference type="Proteomes" id="UP001152321"/>
    </source>
</evidence>
<dbReference type="PROSITE" id="PS50234">
    <property type="entry name" value="VWFA"/>
    <property type="match status" value="1"/>
</dbReference>
<feature type="signal peptide" evidence="1">
    <location>
        <begin position="1"/>
        <end position="19"/>
    </location>
</feature>
<protein>
    <submittedName>
        <fullName evidence="3">VWA domain-containing protein</fullName>
    </submittedName>
</protein>
<sequence>MRHLTVVCIYLTAFALLSACSPESSDIKAQMPFQEPAKPEVPVYDKVAPQEFKWITEDGGQSQFDFNPQVDILFVMDNSDSMKSAQENLNRNIDRFTAGIVKNKMIDYHIGVVSTWDSSERFAKAKKDSFNIGDLRYVKDANGKFVNKRFYTKADGGKNSLAATLAIGVTPYAEGGPENEEFFSPLAAALENAGRGATNEGFFRDNAQLVVVIMTDADDSTSRISPEQMAKTLVDFKGGKEEKVSVFGVLVRPNDPDQYKDWDLRIHPKYHPECFDITQKAAKNNGKCTSGFGPDRLDQLIVAANANSGTPEQIRAKFIMSIVSKNFGSDLAKIGEDITVKTLEKEIFLSQRPRVTAEGKLMVRVRYGTEKELSAGKGQIIPQKQDGGWLYDPENNSVHLSGTIAYSYQDGARFAVDLIPLTIKQ</sequence>
<evidence type="ECO:0000259" key="2">
    <source>
        <dbReference type="PROSITE" id="PS50234"/>
    </source>
</evidence>
<name>A0ABT6DNU7_9BACT</name>
<reference evidence="3" key="1">
    <citation type="submission" date="2022-08" db="EMBL/GenBank/DDBJ databases">
        <title>Novel Bdellovibrio Species Isolated from Svalbard: Designation Bdellovibrio svalbardensis.</title>
        <authorList>
            <person name="Mitchell R.J."/>
            <person name="Choi S.Y."/>
        </authorList>
    </citation>
    <scope>NUCLEOTIDE SEQUENCE</scope>
    <source>
        <strain evidence="3">PAP01</strain>
    </source>
</reference>
<dbReference type="EMBL" id="JANRMI010000004">
    <property type="protein sequence ID" value="MDG0817516.1"/>
    <property type="molecule type" value="Genomic_DNA"/>
</dbReference>
<dbReference type="SUPFAM" id="SSF53300">
    <property type="entry name" value="vWA-like"/>
    <property type="match status" value="1"/>
</dbReference>